<protein>
    <submittedName>
        <fullName evidence="3">Uncharacterized protein</fullName>
    </submittedName>
</protein>
<evidence type="ECO:0000256" key="2">
    <source>
        <dbReference type="SAM" id="SignalP"/>
    </source>
</evidence>
<keyword evidence="2" id="KW-0732">Signal</keyword>
<dbReference type="EMBL" id="CAXKWB010002584">
    <property type="protein sequence ID" value="CAL4067233.1"/>
    <property type="molecule type" value="Genomic_DNA"/>
</dbReference>
<feature type="region of interest" description="Disordered" evidence="1">
    <location>
        <begin position="381"/>
        <end position="416"/>
    </location>
</feature>
<organism evidence="3 4">
    <name type="scientific">Meganyctiphanes norvegica</name>
    <name type="common">Northern krill</name>
    <name type="synonym">Thysanopoda norvegica</name>
    <dbReference type="NCBI Taxonomy" id="48144"/>
    <lineage>
        <taxon>Eukaryota</taxon>
        <taxon>Metazoa</taxon>
        <taxon>Ecdysozoa</taxon>
        <taxon>Arthropoda</taxon>
        <taxon>Crustacea</taxon>
        <taxon>Multicrustacea</taxon>
        <taxon>Malacostraca</taxon>
        <taxon>Eumalacostraca</taxon>
        <taxon>Eucarida</taxon>
        <taxon>Euphausiacea</taxon>
        <taxon>Euphausiidae</taxon>
        <taxon>Meganyctiphanes</taxon>
    </lineage>
</organism>
<comment type="caution">
    <text evidence="3">The sequence shown here is derived from an EMBL/GenBank/DDBJ whole genome shotgun (WGS) entry which is preliminary data.</text>
</comment>
<name>A0AAV2PYJ8_MEGNR</name>
<proteinExistence type="predicted"/>
<feature type="non-terminal residue" evidence="3">
    <location>
        <position position="612"/>
    </location>
</feature>
<feature type="compositionally biased region" description="Basic and acidic residues" evidence="1">
    <location>
        <begin position="597"/>
        <end position="612"/>
    </location>
</feature>
<accession>A0AAV2PYJ8</accession>
<sequence length="612" mass="69301">QEWVVVVALYAVVSVTTCSSLNYNSNGSPVMEIINTGVPGQSPQGRFSWQTPEDSSVWVQYPVNPQGFVPWTPAEFSYSVAWNPIKQISPVLAQYQPVPPTMQIVNPQYNQAQATRSGRKIEPQVLKNNYQSIPKDDKNGIIFKDVTKPPITESNKISISDTTTENTIYSTSETPQYTLPFTTTTMRPITMSTITKKEPELIEIQTETPIEVDTVAIEEPVEAYTEQPFEGVLPTTIPIVAMTEIETTDTRGYVADMLHILPKLIGDLSPRQITTRQPIFRINAAGNRQRESLVEVNTEIRNKQRRPGGESHRHTNSRRPEFRINSAENIQRESPVDDITEIKNKLGRSGGIRFRPARRRYPSTNNNIATPDIEPVEISNKDNIKRPSLLSRLRNPGSRRNPVTKQPSSATTEDEPTYAEVLTVNPVEVDTDIINRPRRPGLRFRQTTRRNPSTKNNIATPDIEPVEVSNKDNIKRASLLSRLGSQGTRQYPVIKQPTSTTVEDEPAHAEILTANPVEENTEITNKLRRPGGIRFRPARRRYPSTDNGIATVDEESSRGNSRRRPMPFRLKRQGREEKPLSQENTRGPKFIVNNENMQRENPIEVDTEIKYR</sequence>
<evidence type="ECO:0000313" key="4">
    <source>
        <dbReference type="Proteomes" id="UP001497623"/>
    </source>
</evidence>
<feature type="non-terminal residue" evidence="3">
    <location>
        <position position="1"/>
    </location>
</feature>
<feature type="region of interest" description="Disordered" evidence="1">
    <location>
        <begin position="301"/>
        <end position="322"/>
    </location>
</feature>
<dbReference type="AlphaFoldDB" id="A0AAV2PYJ8"/>
<gene>
    <name evidence="3" type="ORF">MNOR_LOCUS6309</name>
</gene>
<dbReference type="Proteomes" id="UP001497623">
    <property type="component" value="Unassembled WGS sequence"/>
</dbReference>
<evidence type="ECO:0000313" key="3">
    <source>
        <dbReference type="EMBL" id="CAL4067233.1"/>
    </source>
</evidence>
<evidence type="ECO:0000256" key="1">
    <source>
        <dbReference type="SAM" id="MobiDB-lite"/>
    </source>
</evidence>
<feature type="compositionally biased region" description="Basic residues" evidence="1">
    <location>
        <begin position="560"/>
        <end position="572"/>
    </location>
</feature>
<reference evidence="3 4" key="1">
    <citation type="submission" date="2024-05" db="EMBL/GenBank/DDBJ databases">
        <authorList>
            <person name="Wallberg A."/>
        </authorList>
    </citation>
    <scope>NUCLEOTIDE SEQUENCE [LARGE SCALE GENOMIC DNA]</scope>
</reference>
<feature type="compositionally biased region" description="Polar residues" evidence="1">
    <location>
        <begin position="401"/>
        <end position="411"/>
    </location>
</feature>
<feature type="region of interest" description="Disordered" evidence="1">
    <location>
        <begin position="537"/>
        <end position="612"/>
    </location>
</feature>
<feature type="signal peptide" evidence="2">
    <location>
        <begin position="1"/>
        <end position="18"/>
    </location>
</feature>
<feature type="chain" id="PRO_5043909630" evidence="2">
    <location>
        <begin position="19"/>
        <end position="612"/>
    </location>
</feature>
<keyword evidence="4" id="KW-1185">Reference proteome</keyword>